<dbReference type="PANTHER" id="PTHR23097:SF181">
    <property type="entry name" value="CASPASE-8-LIKE"/>
    <property type="match status" value="1"/>
</dbReference>
<feature type="domain" description="TNFR-Cys" evidence="10">
    <location>
        <begin position="59"/>
        <end position="100"/>
    </location>
</feature>
<evidence type="ECO:0000259" key="10">
    <source>
        <dbReference type="PROSITE" id="PS50050"/>
    </source>
</evidence>
<evidence type="ECO:0000256" key="4">
    <source>
        <dbReference type="ARBA" id="ARBA00022729"/>
    </source>
</evidence>
<evidence type="ECO:0000256" key="3">
    <source>
        <dbReference type="ARBA" id="ARBA00022703"/>
    </source>
</evidence>
<keyword evidence="9" id="KW-0812">Transmembrane</keyword>
<dbReference type="PANTHER" id="PTHR23097">
    <property type="entry name" value="TUMOR NECROSIS FACTOR RECEPTOR SUPERFAMILY MEMBER"/>
    <property type="match status" value="1"/>
</dbReference>
<dbReference type="GO" id="GO:0005576">
    <property type="term" value="C:extracellular region"/>
    <property type="evidence" value="ECO:0007669"/>
    <property type="project" value="UniProtKB-SubCell"/>
</dbReference>
<keyword evidence="9" id="KW-0472">Membrane</keyword>
<keyword evidence="4" id="KW-0732">Signal</keyword>
<dbReference type="GO" id="GO:0006955">
    <property type="term" value="P:immune response"/>
    <property type="evidence" value="ECO:0007669"/>
    <property type="project" value="InterPro"/>
</dbReference>
<reference evidence="11" key="1">
    <citation type="journal article" date="2017" name="BMC Genomics">
        <title>Genomic characterization of two novel pathogenic avipoxviruses isolated from pacific shearwaters (Ardenna spp.).</title>
        <authorList>
            <person name="Sarker S."/>
            <person name="Das S."/>
            <person name="Lavers J.L."/>
            <person name="Hutton I."/>
            <person name="Helbig K."/>
            <person name="Imbery J."/>
            <person name="Upton C."/>
            <person name="Raidal S.R."/>
        </authorList>
    </citation>
    <scope>NUCLEOTIDE SEQUENCE [LARGE SCALE GENOMIC DNA]</scope>
    <source>
        <strain evidence="11">SWPV-2</strain>
    </source>
</reference>
<dbReference type="InterPro" id="IPR001368">
    <property type="entry name" value="TNFR/NGFR_Cys_rich_reg"/>
</dbReference>
<keyword evidence="5" id="KW-0677">Repeat</keyword>
<evidence type="ECO:0000256" key="5">
    <source>
        <dbReference type="ARBA" id="ARBA00022737"/>
    </source>
</evidence>
<evidence type="ECO:0000256" key="7">
    <source>
        <dbReference type="ARBA" id="ARBA00023180"/>
    </source>
</evidence>
<accession>A0A1V0QG55</accession>
<evidence type="ECO:0000256" key="1">
    <source>
        <dbReference type="ARBA" id="ARBA00004613"/>
    </source>
</evidence>
<feature type="transmembrane region" description="Helical" evidence="9">
    <location>
        <begin position="7"/>
        <end position="26"/>
    </location>
</feature>
<evidence type="ECO:0000256" key="8">
    <source>
        <dbReference type="PROSITE-ProRule" id="PRU00206"/>
    </source>
</evidence>
<comment type="caution">
    <text evidence="8">Lacks conserved residue(s) required for the propagation of feature annotation.</text>
</comment>
<dbReference type="GO" id="GO:0007165">
    <property type="term" value="P:signal transduction"/>
    <property type="evidence" value="ECO:0007669"/>
    <property type="project" value="InterPro"/>
</dbReference>
<dbReference type="SUPFAM" id="SSF57586">
    <property type="entry name" value="TNF receptor-like"/>
    <property type="match status" value="2"/>
</dbReference>
<dbReference type="InterPro" id="IPR052459">
    <property type="entry name" value="TNFRSF_decoy_receptor"/>
</dbReference>
<evidence type="ECO:0000256" key="9">
    <source>
        <dbReference type="SAM" id="Phobius"/>
    </source>
</evidence>
<dbReference type="EMBL" id="KX857215">
    <property type="protein sequence ID" value="ARE67304.1"/>
    <property type="molecule type" value="Genomic_DNA"/>
</dbReference>
<evidence type="ECO:0000256" key="6">
    <source>
        <dbReference type="ARBA" id="ARBA00023157"/>
    </source>
</evidence>
<keyword evidence="6 8" id="KW-1015">Disulfide bond</keyword>
<dbReference type="Pfam" id="PF00020">
    <property type="entry name" value="TNFR_c6"/>
    <property type="match status" value="2"/>
</dbReference>
<name>A0A1V0QG55_CNPV</name>
<dbReference type="PRINTS" id="PR01680">
    <property type="entry name" value="TNFACTORR6"/>
</dbReference>
<protein>
    <submittedName>
        <fullName evidence="11">SWPV2-ORF081</fullName>
    </submittedName>
</protein>
<dbReference type="SMART" id="SM00208">
    <property type="entry name" value="TNFR"/>
    <property type="match status" value="2"/>
</dbReference>
<sequence length="112" mass="12500">MIKQYPYVNVSIIILLIGITFQASTYRSKVDSSLICDMCPPGSYKSKDCTSNSQTVCLPCGEEEYTSYNNSLTECLRCSECYGENEITVKQCNSTSNTVCECMDGYTNNTIF</sequence>
<keyword evidence="7" id="KW-0325">Glycoprotein</keyword>
<dbReference type="PROSITE" id="PS00652">
    <property type="entry name" value="TNFR_NGFR_1"/>
    <property type="match status" value="1"/>
</dbReference>
<evidence type="ECO:0000313" key="11">
    <source>
        <dbReference type="EMBL" id="ARE67304.1"/>
    </source>
</evidence>
<dbReference type="GO" id="GO:0004888">
    <property type="term" value="F:transmembrane signaling receptor activity"/>
    <property type="evidence" value="ECO:0007669"/>
    <property type="project" value="InterPro"/>
</dbReference>
<organism evidence="11">
    <name type="scientific">Shearwaterpox virus</name>
    <dbReference type="NCBI Taxonomy" id="1974596"/>
    <lineage>
        <taxon>Viruses</taxon>
        <taxon>Varidnaviria</taxon>
        <taxon>Bamfordvirae</taxon>
        <taxon>Nucleocytoviricota</taxon>
        <taxon>Pokkesviricetes</taxon>
        <taxon>Chitovirales</taxon>
        <taxon>Poxviridae</taxon>
        <taxon>Chordopoxvirinae</taxon>
        <taxon>Avipoxvirus</taxon>
        <taxon>Avipoxvirus canarypox</taxon>
        <taxon>Canarypox virus</taxon>
    </lineage>
</organism>
<feature type="repeat" description="TNFR-Cys" evidence="8">
    <location>
        <begin position="59"/>
        <end position="100"/>
    </location>
</feature>
<keyword evidence="9" id="KW-1133">Transmembrane helix</keyword>
<gene>
    <name evidence="11" type="primary">SWPV2-081</name>
</gene>
<keyword evidence="2" id="KW-0964">Secreted</keyword>
<dbReference type="PROSITE" id="PS50050">
    <property type="entry name" value="TNFR_NGFR_2"/>
    <property type="match status" value="1"/>
</dbReference>
<dbReference type="InterPro" id="IPR008063">
    <property type="entry name" value="Fas_rcpt"/>
</dbReference>
<dbReference type="GO" id="GO:0016020">
    <property type="term" value="C:membrane"/>
    <property type="evidence" value="ECO:0007669"/>
    <property type="project" value="InterPro"/>
</dbReference>
<evidence type="ECO:0000256" key="2">
    <source>
        <dbReference type="ARBA" id="ARBA00022525"/>
    </source>
</evidence>
<keyword evidence="3" id="KW-0053">Apoptosis</keyword>
<proteinExistence type="predicted"/>
<dbReference type="Gene3D" id="2.10.50.10">
    <property type="entry name" value="Tumor Necrosis Factor Receptor, subunit A, domain 2"/>
    <property type="match status" value="2"/>
</dbReference>
<dbReference type="Proteomes" id="UP000319767">
    <property type="component" value="Segment"/>
</dbReference>
<comment type="subcellular location">
    <subcellularLocation>
        <location evidence="1">Secreted</location>
    </subcellularLocation>
</comment>
<feature type="disulfide bond" evidence="8">
    <location>
        <begin position="60"/>
        <end position="75"/>
    </location>
</feature>